<evidence type="ECO:0008006" key="4">
    <source>
        <dbReference type="Google" id="ProtNLM"/>
    </source>
</evidence>
<organism evidence="2 3">
    <name type="scientific">Fictibacillus norfolkensis</name>
    <dbReference type="NCBI Taxonomy" id="2762233"/>
    <lineage>
        <taxon>Bacteria</taxon>
        <taxon>Bacillati</taxon>
        <taxon>Bacillota</taxon>
        <taxon>Bacilli</taxon>
        <taxon>Bacillales</taxon>
        <taxon>Fictibacillaceae</taxon>
        <taxon>Fictibacillus</taxon>
    </lineage>
</organism>
<evidence type="ECO:0000256" key="1">
    <source>
        <dbReference type="SAM" id="MobiDB-lite"/>
    </source>
</evidence>
<dbReference type="EMBL" id="JACSQM010000004">
    <property type="protein sequence ID" value="MBD7964752.1"/>
    <property type="molecule type" value="Genomic_DNA"/>
</dbReference>
<reference evidence="2 3" key="1">
    <citation type="submission" date="2020-08" db="EMBL/GenBank/DDBJ databases">
        <title>A Genomic Blueprint of the Chicken Gut Microbiome.</title>
        <authorList>
            <person name="Gilroy R."/>
            <person name="Ravi A."/>
            <person name="Getino M."/>
            <person name="Pursley I."/>
            <person name="Horton D.L."/>
            <person name="Alikhan N.-F."/>
            <person name="Baker D."/>
            <person name="Gharbi K."/>
            <person name="Hall N."/>
            <person name="Watson M."/>
            <person name="Adriaenssens E.M."/>
            <person name="Foster-Nyarko E."/>
            <person name="Jarju S."/>
            <person name="Secka A."/>
            <person name="Antonio M."/>
            <person name="Oren A."/>
            <person name="Chaudhuri R."/>
            <person name="La Ragione R.M."/>
            <person name="Hildebrand F."/>
            <person name="Pallen M.J."/>
        </authorList>
    </citation>
    <scope>NUCLEOTIDE SEQUENCE [LARGE SCALE GENOMIC DNA]</scope>
    <source>
        <strain evidence="2 3">Sa2CUA10</strain>
    </source>
</reference>
<protein>
    <recommendedName>
        <fullName evidence="4">3-methyladenine DNA glycosylase</fullName>
    </recommendedName>
</protein>
<name>A0ABR8SMT4_9BACL</name>
<dbReference type="Proteomes" id="UP000603641">
    <property type="component" value="Unassembled WGS sequence"/>
</dbReference>
<accession>A0ABR8SMT4</accession>
<sequence>MNQDSKQQKQQDEYTSQEETGTQKREQKNSTGYGDKKLNGPDIPST</sequence>
<keyword evidence="3" id="KW-1185">Reference proteome</keyword>
<feature type="compositionally biased region" description="Basic and acidic residues" evidence="1">
    <location>
        <begin position="21"/>
        <end position="39"/>
    </location>
</feature>
<feature type="region of interest" description="Disordered" evidence="1">
    <location>
        <begin position="1"/>
        <end position="46"/>
    </location>
</feature>
<gene>
    <name evidence="2" type="ORF">H9648_11875</name>
</gene>
<proteinExistence type="predicted"/>
<evidence type="ECO:0000313" key="2">
    <source>
        <dbReference type="EMBL" id="MBD7964752.1"/>
    </source>
</evidence>
<evidence type="ECO:0000313" key="3">
    <source>
        <dbReference type="Proteomes" id="UP000603641"/>
    </source>
</evidence>
<feature type="compositionally biased region" description="Basic and acidic residues" evidence="1">
    <location>
        <begin position="1"/>
        <end position="12"/>
    </location>
</feature>
<dbReference type="RefSeq" id="WP_191754010.1">
    <property type="nucleotide sequence ID" value="NZ_JACSQM010000004.1"/>
</dbReference>
<comment type="caution">
    <text evidence="2">The sequence shown here is derived from an EMBL/GenBank/DDBJ whole genome shotgun (WGS) entry which is preliminary data.</text>
</comment>